<proteinExistence type="predicted"/>
<dbReference type="AlphaFoldDB" id="A0A7E6EUT4"/>
<name>A0A7E6EUT4_9MOLL</name>
<accession>A0A7E6EUT4</accession>
<evidence type="ECO:0000313" key="3">
    <source>
        <dbReference type="RefSeq" id="XP_036359386.1"/>
    </source>
</evidence>
<dbReference type="Proteomes" id="UP000515154">
    <property type="component" value="Linkage group LG6"/>
</dbReference>
<evidence type="ECO:0000313" key="2">
    <source>
        <dbReference type="Proteomes" id="UP000515154"/>
    </source>
</evidence>
<feature type="chain" id="PRO_5028919399" evidence="1">
    <location>
        <begin position="21"/>
        <end position="132"/>
    </location>
</feature>
<reference evidence="3" key="1">
    <citation type="submission" date="2025-08" db="UniProtKB">
        <authorList>
            <consortium name="RefSeq"/>
        </authorList>
    </citation>
    <scope>IDENTIFICATION</scope>
</reference>
<sequence length="132" mass="15565">MQTFPIVFLSLAVPVTYIFTANISSECNGCYLDGKCFCNHTIGLFRTLYECREVMCIGKSYRILKWYCKDNRDNCLEHGEHRPGVLNNQCVMFTCIVWRKIPRMGVRRNFVCTLEHVYSYWKNSTHKEIDQC</sequence>
<gene>
    <name evidence="3" type="primary">LOC118763715</name>
</gene>
<dbReference type="RefSeq" id="XP_036359386.1">
    <property type="nucleotide sequence ID" value="XM_036503493.1"/>
</dbReference>
<keyword evidence="2" id="KW-1185">Reference proteome</keyword>
<organism evidence="2 3">
    <name type="scientific">Octopus sinensis</name>
    <name type="common">East Asian common octopus</name>
    <dbReference type="NCBI Taxonomy" id="2607531"/>
    <lineage>
        <taxon>Eukaryota</taxon>
        <taxon>Metazoa</taxon>
        <taxon>Spiralia</taxon>
        <taxon>Lophotrochozoa</taxon>
        <taxon>Mollusca</taxon>
        <taxon>Cephalopoda</taxon>
        <taxon>Coleoidea</taxon>
        <taxon>Octopodiformes</taxon>
        <taxon>Octopoda</taxon>
        <taxon>Incirrata</taxon>
        <taxon>Octopodidae</taxon>
        <taxon>Octopus</taxon>
    </lineage>
</organism>
<keyword evidence="1" id="KW-0732">Signal</keyword>
<feature type="signal peptide" evidence="1">
    <location>
        <begin position="1"/>
        <end position="20"/>
    </location>
</feature>
<evidence type="ECO:0000256" key="1">
    <source>
        <dbReference type="SAM" id="SignalP"/>
    </source>
</evidence>
<protein>
    <submittedName>
        <fullName evidence="3">Uncharacterized protein LOC118763715</fullName>
    </submittedName>
</protein>
<dbReference type="KEGG" id="osn:118763715"/>